<organism evidence="2 3">
    <name type="scientific">Bacillus cereus</name>
    <dbReference type="NCBI Taxonomy" id="1396"/>
    <lineage>
        <taxon>Bacteria</taxon>
        <taxon>Bacillati</taxon>
        <taxon>Bacillota</taxon>
        <taxon>Bacilli</taxon>
        <taxon>Bacillales</taxon>
        <taxon>Bacillaceae</taxon>
        <taxon>Bacillus</taxon>
        <taxon>Bacillus cereus group</taxon>
    </lineage>
</organism>
<gene>
    <name evidence="2" type="ORF">F8165_29445</name>
</gene>
<dbReference type="Pfam" id="PF13610">
    <property type="entry name" value="DDE_Tnp_IS240"/>
    <property type="match status" value="1"/>
</dbReference>
<name>A0AAN5XLN6_BACCE</name>
<dbReference type="InterPro" id="IPR032874">
    <property type="entry name" value="DDE_dom"/>
</dbReference>
<dbReference type="Proteomes" id="UP000461739">
    <property type="component" value="Unassembled WGS sequence"/>
</dbReference>
<evidence type="ECO:0000313" key="2">
    <source>
        <dbReference type="EMBL" id="KAB2446558.1"/>
    </source>
</evidence>
<dbReference type="RefSeq" id="WP_142317926.1">
    <property type="nucleotide sequence ID" value="NZ_NUYM01000039.1"/>
</dbReference>
<accession>A0AAN5XLN6</accession>
<feature type="domain" description="DDE" evidence="1">
    <location>
        <begin position="1"/>
        <end position="33"/>
    </location>
</feature>
<proteinExistence type="predicted"/>
<evidence type="ECO:0000313" key="3">
    <source>
        <dbReference type="Proteomes" id="UP000461739"/>
    </source>
</evidence>
<dbReference type="AlphaFoldDB" id="A0AAN5XLN6"/>
<comment type="caution">
    <text evidence="2">The sequence shown here is derived from an EMBL/GenBank/DDBJ whole genome shotgun (WGS) entry which is preliminary data.</text>
</comment>
<sequence length="56" mass="6839">MYLYRTFESEENTMDFYLKKKRDQMAAKCFFKKPCGLFIFQGPVLSQEYKNQLNRL</sequence>
<evidence type="ECO:0000259" key="1">
    <source>
        <dbReference type="Pfam" id="PF13610"/>
    </source>
</evidence>
<dbReference type="EMBL" id="WBPI01000027">
    <property type="protein sequence ID" value="KAB2446558.1"/>
    <property type="molecule type" value="Genomic_DNA"/>
</dbReference>
<protein>
    <submittedName>
        <fullName evidence="2">DDE-type integrase/transposase/recombinase</fullName>
    </submittedName>
</protein>
<reference evidence="2 3" key="1">
    <citation type="submission" date="2019-10" db="EMBL/GenBank/DDBJ databases">
        <title>Bacillus from the desert of Cuatro Cinegas, Coahuila.</title>
        <authorList>
            <person name="Olmedo-Alvarez G."/>
            <person name="Saldana S."/>
            <person name="Barcelo D."/>
        </authorList>
    </citation>
    <scope>NUCLEOTIDE SEQUENCE [LARGE SCALE GENOMIC DNA]</scope>
    <source>
        <strain evidence="2 3">CH316_11T</strain>
    </source>
</reference>